<sequence>MRSILSLLILIFFSLECFAQAPEKFSFQAIIRNGDQQLVSNSMVDLKILIKKGSKSGSTVYEEHHYKKTNDNGLVSLEIGTGEIAKGTFKDIPWNKGLYYIETYVDPNGEADFKVAGVSQLTSVPYALYSKSTENFTGEIMESQISDLTHFNSADILGTEMAFENWDKDASDDFDGQYSSLSGIPEIYNKEEINDLLRKGNRDNNNSNYQKLDLNGARISISSGNSINLTGWDTNANDDFSGDYNDLLNKPDIYDRYEIDEKLNGISAGEGITQSLNLEGDQLLISGGNSVLFENWDTNALDDFSGKFSDLLEIPQLYTAAQVDSIVVNLNGSEGTVQSLNLNANQLSITGANTISFENWDIDSSDDFSGDYLDLINTPQVYNKDEIDELLINIDGGIGIAPTLLLEETQLSITGGNTISFENWDTNAADDFSGSFADLIEVPELYTASQIDSLLINVEGGEGMVQSLSLEENLLSITGGNSISFENWDTNAADDFSGSFADLIEVPELYTASQIDSLLINVEGGEGMVQSLSLEENLLSITGGNSISFENWDTNAADDFSGSFADLIEVPELYTASQIDSLLISVEGGEGIVQSLSLEENLLSITGGNSISFENWDTNATDDFSGRFADLIEVPELYTASQIDSLFVSYEGGEAVVQSLSLLDNTLSITGGNSISFENWDTNAADDFSGSYSDLMDKPILFSGSYKDLTDIPQLYTTTEIDNLIAGIETGNGSPQDLILEGDALSITGGNSISFTGWDTNASDDFSGSYSDLMDKPILFSGSYKDLTNIPQLYTTTEIDNLIAGIEIGNGTPQELVLEGSSLSISGGNAVNFEGWDTNGADDFDGNYSSLTGAPQVYTQSEVDSIKAEILKQVEENYAKKALVVPFSSSRNIKTNDVGNTIACTLSATLTIDSNFIAMAVGDVINIEVHGTTFTVKGASGVVINGNSGGNTSIGNNDAYTGGIIRKTGNNSYIVL</sequence>
<dbReference type="Proteomes" id="UP001597438">
    <property type="component" value="Unassembled WGS sequence"/>
</dbReference>
<evidence type="ECO:0000313" key="3">
    <source>
        <dbReference type="Proteomes" id="UP001597438"/>
    </source>
</evidence>
<gene>
    <name evidence="2" type="ORF">ACFSYS_12145</name>
</gene>
<proteinExistence type="predicted"/>
<evidence type="ECO:0000313" key="2">
    <source>
        <dbReference type="EMBL" id="MFD2834039.1"/>
    </source>
</evidence>
<organism evidence="2 3">
    <name type="scientific">Christiangramia antarctica</name>
    <dbReference type="NCBI Taxonomy" id="2058158"/>
    <lineage>
        <taxon>Bacteria</taxon>
        <taxon>Pseudomonadati</taxon>
        <taxon>Bacteroidota</taxon>
        <taxon>Flavobacteriia</taxon>
        <taxon>Flavobacteriales</taxon>
        <taxon>Flavobacteriaceae</taxon>
        <taxon>Christiangramia</taxon>
    </lineage>
</organism>
<feature type="chain" id="PRO_5045969540" evidence="1">
    <location>
        <begin position="20"/>
        <end position="976"/>
    </location>
</feature>
<keyword evidence="3" id="KW-1185">Reference proteome</keyword>
<dbReference type="RefSeq" id="WP_251740817.1">
    <property type="nucleotide sequence ID" value="NZ_JBHUOJ010000027.1"/>
</dbReference>
<feature type="signal peptide" evidence="1">
    <location>
        <begin position="1"/>
        <end position="19"/>
    </location>
</feature>
<reference evidence="3" key="1">
    <citation type="journal article" date="2019" name="Int. J. Syst. Evol. Microbiol.">
        <title>The Global Catalogue of Microorganisms (GCM) 10K type strain sequencing project: providing services to taxonomists for standard genome sequencing and annotation.</title>
        <authorList>
            <consortium name="The Broad Institute Genomics Platform"/>
            <consortium name="The Broad Institute Genome Sequencing Center for Infectious Disease"/>
            <person name="Wu L."/>
            <person name="Ma J."/>
        </authorList>
    </citation>
    <scope>NUCLEOTIDE SEQUENCE [LARGE SCALE GENOMIC DNA]</scope>
    <source>
        <strain evidence="3">KCTC 52925</strain>
    </source>
</reference>
<name>A0ABW5X8N0_9FLAO</name>
<protein>
    <submittedName>
        <fullName evidence="2">Uncharacterized protein</fullName>
    </submittedName>
</protein>
<keyword evidence="1" id="KW-0732">Signal</keyword>
<accession>A0ABW5X8N0</accession>
<comment type="caution">
    <text evidence="2">The sequence shown here is derived from an EMBL/GenBank/DDBJ whole genome shotgun (WGS) entry which is preliminary data.</text>
</comment>
<evidence type="ECO:0000256" key="1">
    <source>
        <dbReference type="SAM" id="SignalP"/>
    </source>
</evidence>
<dbReference type="EMBL" id="JBHUOJ010000027">
    <property type="protein sequence ID" value="MFD2834039.1"/>
    <property type="molecule type" value="Genomic_DNA"/>
</dbReference>